<dbReference type="Proteomes" id="UP000627538">
    <property type="component" value="Unassembled WGS sequence"/>
</dbReference>
<protein>
    <submittedName>
        <fullName evidence="10">L,D-transpeptidase</fullName>
    </submittedName>
</protein>
<dbReference type="InterPro" id="IPR050979">
    <property type="entry name" value="LD-transpeptidase"/>
</dbReference>
<proteinExistence type="predicted"/>
<dbReference type="InterPro" id="IPR005490">
    <property type="entry name" value="LD_TPept_cat_dom"/>
</dbReference>
<dbReference type="AlphaFoldDB" id="A0A8I0KQF9"/>
<evidence type="ECO:0000256" key="8">
    <source>
        <dbReference type="SAM" id="Phobius"/>
    </source>
</evidence>
<dbReference type="RefSeq" id="WP_191072057.1">
    <property type="nucleotide sequence ID" value="NZ_CP060506.1"/>
</dbReference>
<keyword evidence="3 6" id="KW-0133">Cell shape</keyword>
<organism evidence="10 11">
    <name type="scientific">Nanchangia anserum</name>
    <dbReference type="NCBI Taxonomy" id="2692125"/>
    <lineage>
        <taxon>Bacteria</taxon>
        <taxon>Bacillati</taxon>
        <taxon>Actinomycetota</taxon>
        <taxon>Actinomycetes</taxon>
        <taxon>Actinomycetales</taxon>
        <taxon>Actinomycetaceae</taxon>
        <taxon>Nanchangia</taxon>
    </lineage>
</organism>
<evidence type="ECO:0000259" key="9">
    <source>
        <dbReference type="PROSITE" id="PS52029"/>
    </source>
</evidence>
<evidence type="ECO:0000256" key="4">
    <source>
        <dbReference type="ARBA" id="ARBA00022984"/>
    </source>
</evidence>
<keyword evidence="8" id="KW-0812">Transmembrane</keyword>
<keyword evidence="2" id="KW-0808">Transferase</keyword>
<evidence type="ECO:0000256" key="2">
    <source>
        <dbReference type="ARBA" id="ARBA00022679"/>
    </source>
</evidence>
<dbReference type="GO" id="GO:0008360">
    <property type="term" value="P:regulation of cell shape"/>
    <property type="evidence" value="ECO:0007669"/>
    <property type="project" value="UniProtKB-UniRule"/>
</dbReference>
<dbReference type="Gene3D" id="2.40.440.10">
    <property type="entry name" value="L,D-transpeptidase catalytic domain-like"/>
    <property type="match status" value="1"/>
</dbReference>
<name>A0A8I0KQF9_9ACTO</name>
<feature type="active site" description="Nucleophile" evidence="6">
    <location>
        <position position="481"/>
    </location>
</feature>
<evidence type="ECO:0000256" key="7">
    <source>
        <dbReference type="SAM" id="MobiDB-lite"/>
    </source>
</evidence>
<dbReference type="PANTHER" id="PTHR30582:SF2">
    <property type="entry name" value="L,D-TRANSPEPTIDASE YCIB-RELATED"/>
    <property type="match status" value="1"/>
</dbReference>
<dbReference type="Pfam" id="PF03734">
    <property type="entry name" value="YkuD"/>
    <property type="match status" value="1"/>
</dbReference>
<feature type="domain" description="L,D-TPase catalytic" evidence="9">
    <location>
        <begin position="383"/>
        <end position="505"/>
    </location>
</feature>
<dbReference type="CDD" id="cd16913">
    <property type="entry name" value="YkuD_like"/>
    <property type="match status" value="1"/>
</dbReference>
<evidence type="ECO:0000256" key="1">
    <source>
        <dbReference type="ARBA" id="ARBA00004752"/>
    </source>
</evidence>
<gene>
    <name evidence="10" type="ORF">H8R10_06875</name>
</gene>
<dbReference type="GO" id="GO:0071972">
    <property type="term" value="F:peptidoglycan L,D-transpeptidase activity"/>
    <property type="evidence" value="ECO:0007669"/>
    <property type="project" value="TreeGrafter"/>
</dbReference>
<dbReference type="EMBL" id="JACRUO010000002">
    <property type="protein sequence ID" value="MBD3689945.1"/>
    <property type="molecule type" value="Genomic_DNA"/>
</dbReference>
<accession>A0A8I0KQF9</accession>
<keyword evidence="8" id="KW-0472">Membrane</keyword>
<evidence type="ECO:0000256" key="5">
    <source>
        <dbReference type="ARBA" id="ARBA00023316"/>
    </source>
</evidence>
<comment type="pathway">
    <text evidence="1 6">Cell wall biogenesis; peptidoglycan biosynthesis.</text>
</comment>
<keyword evidence="4 6" id="KW-0573">Peptidoglycan synthesis</keyword>
<keyword evidence="8" id="KW-1133">Transmembrane helix</keyword>
<sequence>MSDNETRTITPMASGDASRKRGRWSAWSRRTKMVVVGGTIAGVAIVAAAASYGIYYGAGHRALPGTMIGQTSVSGMTRGEITQMISHAEKSHKLTVTGEGLNTKTASLADLGVHVDANKTASQALAGNGSLSNYFSAPFVDTRIRPVLTWDDATLNAFASSLTEGVDGAFPATEPSVHADEAAGKFVAVDGKKGHGVAPSSLLKGAESVIGTDADYTLKTTLGDIEPMKTLDDANKLAEQANSLLSPAVTVSVGDSTATPDVKQRMSWVNVPAIGQEATTATLNTDAVKQWVDAAAKPLLVTRVDGSRYVNEKGDVVLEKVKAVDGVNVANGDAVTQGIVTSLSDGKAYTGAFETAVNKAEWKDTVIAAGAEKLAYPAAPGEKWIDINLSTRTTTAYEGATVVRGPVYMVPGAPETPTVTGRFAVERKVRSDTMRGFNADGTPYKTENVPYATYFYQGYALHGAPWRSSFGPGAAGGSHGCINLPVGEAGWFYNWAPTGTVVVSHF</sequence>
<evidence type="ECO:0000256" key="6">
    <source>
        <dbReference type="PROSITE-ProRule" id="PRU01373"/>
    </source>
</evidence>
<dbReference type="GO" id="GO:0018104">
    <property type="term" value="P:peptidoglycan-protein cross-linking"/>
    <property type="evidence" value="ECO:0007669"/>
    <property type="project" value="TreeGrafter"/>
</dbReference>
<dbReference type="PANTHER" id="PTHR30582">
    <property type="entry name" value="L,D-TRANSPEPTIDASE"/>
    <property type="match status" value="1"/>
</dbReference>
<feature type="active site" description="Proton donor/acceptor" evidence="6">
    <location>
        <position position="462"/>
    </location>
</feature>
<reference evidence="10 11" key="1">
    <citation type="submission" date="2020-08" db="EMBL/GenBank/DDBJ databases">
        <title>Winkia gen. nov., sp. nov., isolated from faeces of the Anser albifrons in China.</title>
        <authorList>
            <person name="Liu Q."/>
        </authorList>
    </citation>
    <scope>NUCLEOTIDE SEQUENCE [LARGE SCALE GENOMIC DNA]</scope>
    <source>
        <strain evidence="10 11">C62</strain>
    </source>
</reference>
<feature type="transmembrane region" description="Helical" evidence="8">
    <location>
        <begin position="33"/>
        <end position="55"/>
    </location>
</feature>
<comment type="caution">
    <text evidence="10">The sequence shown here is derived from an EMBL/GenBank/DDBJ whole genome shotgun (WGS) entry which is preliminary data.</text>
</comment>
<dbReference type="GO" id="GO:0071555">
    <property type="term" value="P:cell wall organization"/>
    <property type="evidence" value="ECO:0007669"/>
    <property type="project" value="UniProtKB-UniRule"/>
</dbReference>
<evidence type="ECO:0000313" key="11">
    <source>
        <dbReference type="Proteomes" id="UP000627538"/>
    </source>
</evidence>
<evidence type="ECO:0000256" key="3">
    <source>
        <dbReference type="ARBA" id="ARBA00022960"/>
    </source>
</evidence>
<dbReference type="GO" id="GO:0005576">
    <property type="term" value="C:extracellular region"/>
    <property type="evidence" value="ECO:0007669"/>
    <property type="project" value="TreeGrafter"/>
</dbReference>
<feature type="region of interest" description="Disordered" evidence="7">
    <location>
        <begin position="1"/>
        <end position="24"/>
    </location>
</feature>
<dbReference type="PROSITE" id="PS52029">
    <property type="entry name" value="LD_TPASE"/>
    <property type="match status" value="1"/>
</dbReference>
<keyword evidence="11" id="KW-1185">Reference proteome</keyword>
<dbReference type="GO" id="GO:0016740">
    <property type="term" value="F:transferase activity"/>
    <property type="evidence" value="ECO:0007669"/>
    <property type="project" value="UniProtKB-KW"/>
</dbReference>
<dbReference type="InterPro" id="IPR038063">
    <property type="entry name" value="Transpep_catalytic_dom"/>
</dbReference>
<keyword evidence="5 6" id="KW-0961">Cell wall biogenesis/degradation</keyword>
<dbReference type="UniPathway" id="UPA00219"/>
<dbReference type="SUPFAM" id="SSF141523">
    <property type="entry name" value="L,D-transpeptidase catalytic domain-like"/>
    <property type="match status" value="1"/>
</dbReference>
<evidence type="ECO:0000313" key="10">
    <source>
        <dbReference type="EMBL" id="MBD3689945.1"/>
    </source>
</evidence>